<evidence type="ECO:0000256" key="13">
    <source>
        <dbReference type="ARBA" id="ARBA00056274"/>
    </source>
</evidence>
<keyword evidence="9" id="KW-0460">Magnesium</keyword>
<keyword evidence="5" id="KW-0547">Nucleotide-binding</keyword>
<keyword evidence="6" id="KW-0418">Kinase</keyword>
<keyword evidence="7" id="KW-0378">Hydrolase</keyword>
<dbReference type="NCBIfam" id="TIGR00229">
    <property type="entry name" value="sensory_box"/>
    <property type="match status" value="2"/>
</dbReference>
<dbReference type="SUPFAM" id="SSF55781">
    <property type="entry name" value="GAF domain-like"/>
    <property type="match status" value="1"/>
</dbReference>
<evidence type="ECO:0000256" key="7">
    <source>
        <dbReference type="ARBA" id="ARBA00022801"/>
    </source>
</evidence>
<dbReference type="RefSeq" id="WP_089225558.1">
    <property type="nucleotide sequence ID" value="NZ_FZOF01000010.1"/>
</dbReference>
<dbReference type="SMART" id="SM00091">
    <property type="entry name" value="PAS"/>
    <property type="match status" value="2"/>
</dbReference>
<evidence type="ECO:0000256" key="11">
    <source>
        <dbReference type="ARBA" id="ARBA00023211"/>
    </source>
</evidence>
<dbReference type="GO" id="GO:0016301">
    <property type="term" value="F:kinase activity"/>
    <property type="evidence" value="ECO:0007669"/>
    <property type="project" value="UniProtKB-KW"/>
</dbReference>
<keyword evidence="10" id="KW-0904">Protein phosphatase</keyword>
<dbReference type="FunFam" id="3.60.40.10:FF:000005">
    <property type="entry name" value="Serine/threonine protein phosphatase"/>
    <property type="match status" value="1"/>
</dbReference>
<keyword evidence="3" id="KW-0808">Transferase</keyword>
<evidence type="ECO:0000259" key="16">
    <source>
        <dbReference type="PROSITE" id="PS50112"/>
    </source>
</evidence>
<dbReference type="SMART" id="SM00331">
    <property type="entry name" value="PP2C_SIG"/>
    <property type="match status" value="1"/>
</dbReference>
<dbReference type="SMART" id="SM00065">
    <property type="entry name" value="GAF"/>
    <property type="match status" value="1"/>
</dbReference>
<dbReference type="InterPro" id="IPR036457">
    <property type="entry name" value="PPM-type-like_dom_sf"/>
</dbReference>
<comment type="catalytic activity">
    <reaction evidence="12">
        <text>O-phospho-L-seryl-[protein] + H2O = L-seryl-[protein] + phosphate</text>
        <dbReference type="Rhea" id="RHEA:20629"/>
        <dbReference type="Rhea" id="RHEA-COMP:9863"/>
        <dbReference type="Rhea" id="RHEA-COMP:11604"/>
        <dbReference type="ChEBI" id="CHEBI:15377"/>
        <dbReference type="ChEBI" id="CHEBI:29999"/>
        <dbReference type="ChEBI" id="CHEBI:43474"/>
        <dbReference type="ChEBI" id="CHEBI:83421"/>
        <dbReference type="EC" id="3.1.3.16"/>
    </reaction>
</comment>
<dbReference type="AlphaFoldDB" id="A0A239IGR1"/>
<dbReference type="InterPro" id="IPR003018">
    <property type="entry name" value="GAF"/>
</dbReference>
<dbReference type="GO" id="GO:0046872">
    <property type="term" value="F:metal ion binding"/>
    <property type="evidence" value="ECO:0007669"/>
    <property type="project" value="UniProtKB-KW"/>
</dbReference>
<protein>
    <recommendedName>
        <fullName evidence="1">protein-serine/threonine phosphatase</fullName>
        <ecNumber evidence="1">3.1.3.16</ecNumber>
    </recommendedName>
    <alternativeName>
        <fullName evidence="15">Protein-serine/threonine phosphatase</fullName>
    </alternativeName>
    <alternativeName>
        <fullName evidence="14">Serine/threonine-protein kinase</fullName>
    </alternativeName>
</protein>
<proteinExistence type="predicted"/>
<sequence length="690" mass="74282">MSEARSPLGADQLEARALGPSGLMDLLGVAAVLLESDGRIDMWSPQAEQLFGYTADEAVGRYAAPLLVRPEHRDDAMRLFTEVLETGRSWSGAFPVRHKDGGTRLAEFRNVRLTDSRGRVYALGIATDRPVLQRLERGLALSLQLVAQSPIGLAVLDTDLRYLSVNPALAAMHGMTEGDHIGRPFREVLPGARFRMAEDALRQVLRTGTPIVDRYVVGRTPADPTADRAWSVSYFRLADRNGHVLGIATSVVDVTDRHRSAQEADRARQRLAVIADSSARIGNSLEVEDTARELVDVVVPELADFAAVDVLDSALRDDGGEPGHDRTRFRALSAKCVEAGEAAGAFGRPGRLVSYGPDHLAARCLDTGRPGLITHADERSLVHVARDPDAASLLARAGVHTALAVPLIARGRILGVLGLARARTPQPFDEDDQTLACELASRAAVSIDNARLHQQLRSTAETLQRSLLPQLPPVHARLELAARYCAAQASSEVGGDWYDVIPFDDGRVALVVGDVMGSGVPAATTMGRLRTATSTLAGLDLAPAQVLGHLDRITHGLDPYIATCVYAVYDPGRGICHLANAGHLPPVVVRAGKRPELLDLPTGTPLGVVSGVPFESTTVDLVPGDRLVLYTDGLVETRDRAIDERLDDLLRLLDAPDEPVEETCDRLLAALRHPADRDDVALLIARPRDV</sequence>
<organism evidence="18 19">
    <name type="scientific">Actinacidiphila glaucinigra</name>
    <dbReference type="NCBI Taxonomy" id="235986"/>
    <lineage>
        <taxon>Bacteria</taxon>
        <taxon>Bacillati</taxon>
        <taxon>Actinomycetota</taxon>
        <taxon>Actinomycetes</taxon>
        <taxon>Kitasatosporales</taxon>
        <taxon>Streptomycetaceae</taxon>
        <taxon>Actinacidiphila</taxon>
    </lineage>
</organism>
<evidence type="ECO:0000256" key="14">
    <source>
        <dbReference type="ARBA" id="ARBA00075117"/>
    </source>
</evidence>
<evidence type="ECO:0000256" key="5">
    <source>
        <dbReference type="ARBA" id="ARBA00022741"/>
    </source>
</evidence>
<evidence type="ECO:0000256" key="12">
    <source>
        <dbReference type="ARBA" id="ARBA00047761"/>
    </source>
</evidence>
<feature type="domain" description="PPM-type phosphatase" evidence="17">
    <location>
        <begin position="481"/>
        <end position="687"/>
    </location>
</feature>
<dbReference type="InterPro" id="IPR013656">
    <property type="entry name" value="PAS_4"/>
</dbReference>
<evidence type="ECO:0000256" key="15">
    <source>
        <dbReference type="ARBA" id="ARBA00081350"/>
    </source>
</evidence>
<accession>A0A239IGR1</accession>
<keyword evidence="11" id="KW-0464">Manganese</keyword>
<dbReference type="PANTHER" id="PTHR43156">
    <property type="entry name" value="STAGE II SPORULATION PROTEIN E-RELATED"/>
    <property type="match status" value="1"/>
</dbReference>
<dbReference type="InterPro" id="IPR000014">
    <property type="entry name" value="PAS"/>
</dbReference>
<gene>
    <name evidence="18" type="ORF">SAMN05216252_110110</name>
</gene>
<dbReference type="Gene3D" id="3.30.450.40">
    <property type="match status" value="1"/>
</dbReference>
<dbReference type="SUPFAM" id="SSF55785">
    <property type="entry name" value="PYP-like sensor domain (PAS domain)"/>
    <property type="match status" value="2"/>
</dbReference>
<dbReference type="InterPro" id="IPR052016">
    <property type="entry name" value="Bact_Sigma-Reg"/>
</dbReference>
<evidence type="ECO:0000256" key="2">
    <source>
        <dbReference type="ARBA" id="ARBA00022553"/>
    </source>
</evidence>
<evidence type="ECO:0000256" key="9">
    <source>
        <dbReference type="ARBA" id="ARBA00022842"/>
    </source>
</evidence>
<dbReference type="PANTHER" id="PTHR43156:SF2">
    <property type="entry name" value="STAGE II SPORULATION PROTEIN E"/>
    <property type="match status" value="1"/>
</dbReference>
<evidence type="ECO:0000313" key="18">
    <source>
        <dbReference type="EMBL" id="SNS91604.1"/>
    </source>
</evidence>
<dbReference type="Pfam" id="PF07228">
    <property type="entry name" value="SpoIIE"/>
    <property type="match status" value="1"/>
</dbReference>
<dbReference type="Pfam" id="PF01590">
    <property type="entry name" value="GAF"/>
    <property type="match status" value="1"/>
</dbReference>
<evidence type="ECO:0000259" key="17">
    <source>
        <dbReference type="PROSITE" id="PS51746"/>
    </source>
</evidence>
<dbReference type="Gene3D" id="3.30.450.20">
    <property type="entry name" value="PAS domain"/>
    <property type="match status" value="2"/>
</dbReference>
<keyword evidence="8" id="KW-0067">ATP-binding</keyword>
<name>A0A239IGR1_9ACTN</name>
<dbReference type="EC" id="3.1.3.16" evidence="1"/>
<dbReference type="Pfam" id="PF08448">
    <property type="entry name" value="PAS_4"/>
    <property type="match status" value="2"/>
</dbReference>
<dbReference type="Gene3D" id="3.60.40.10">
    <property type="entry name" value="PPM-type phosphatase domain"/>
    <property type="match status" value="1"/>
</dbReference>
<dbReference type="Proteomes" id="UP000198280">
    <property type="component" value="Unassembled WGS sequence"/>
</dbReference>
<comment type="function">
    <text evidence="13">Primarily acts as an independent SigF regulator that is sensitive to the osmosensory signal, mediating the cross talk of PknD with the SigF regulon. Possesses both phosphatase and kinase activities. The kinase domain functions as a classic anti-sigma factor-like kinase to phosphorylate the anti-anti-sigma factor domain at the canonical regulatory site, and the phosphatase domain antagonizes this activity.</text>
</comment>
<dbReference type="PROSITE" id="PS51746">
    <property type="entry name" value="PPM_2"/>
    <property type="match status" value="1"/>
</dbReference>
<keyword evidence="19" id="KW-1185">Reference proteome</keyword>
<dbReference type="GO" id="GO:0005524">
    <property type="term" value="F:ATP binding"/>
    <property type="evidence" value="ECO:0007669"/>
    <property type="project" value="UniProtKB-KW"/>
</dbReference>
<feature type="domain" description="PAS" evidence="16">
    <location>
        <begin position="23"/>
        <end position="87"/>
    </location>
</feature>
<dbReference type="EMBL" id="FZOF01000010">
    <property type="protein sequence ID" value="SNS91604.1"/>
    <property type="molecule type" value="Genomic_DNA"/>
</dbReference>
<dbReference type="InterPro" id="IPR001932">
    <property type="entry name" value="PPM-type_phosphatase-like_dom"/>
</dbReference>
<dbReference type="CDD" id="cd00130">
    <property type="entry name" value="PAS"/>
    <property type="match status" value="2"/>
</dbReference>
<evidence type="ECO:0000313" key="19">
    <source>
        <dbReference type="Proteomes" id="UP000198280"/>
    </source>
</evidence>
<dbReference type="SUPFAM" id="SSF81606">
    <property type="entry name" value="PP2C-like"/>
    <property type="match status" value="1"/>
</dbReference>
<dbReference type="InterPro" id="IPR029016">
    <property type="entry name" value="GAF-like_dom_sf"/>
</dbReference>
<dbReference type="FunFam" id="3.30.450.40:FF:000035">
    <property type="entry name" value="PAS sensor protein"/>
    <property type="match status" value="1"/>
</dbReference>
<evidence type="ECO:0000256" key="3">
    <source>
        <dbReference type="ARBA" id="ARBA00022679"/>
    </source>
</evidence>
<evidence type="ECO:0000256" key="8">
    <source>
        <dbReference type="ARBA" id="ARBA00022840"/>
    </source>
</evidence>
<evidence type="ECO:0000256" key="4">
    <source>
        <dbReference type="ARBA" id="ARBA00022723"/>
    </source>
</evidence>
<dbReference type="InterPro" id="IPR035965">
    <property type="entry name" value="PAS-like_dom_sf"/>
</dbReference>
<dbReference type="OrthoDB" id="118142at2"/>
<keyword evidence="2" id="KW-0597">Phosphoprotein</keyword>
<evidence type="ECO:0000256" key="1">
    <source>
        <dbReference type="ARBA" id="ARBA00013081"/>
    </source>
</evidence>
<evidence type="ECO:0000256" key="10">
    <source>
        <dbReference type="ARBA" id="ARBA00022912"/>
    </source>
</evidence>
<dbReference type="PROSITE" id="PS50112">
    <property type="entry name" value="PAS"/>
    <property type="match status" value="1"/>
</dbReference>
<reference evidence="18 19" key="1">
    <citation type="submission" date="2017-06" db="EMBL/GenBank/DDBJ databases">
        <authorList>
            <person name="Kim H.J."/>
            <person name="Triplett B.A."/>
        </authorList>
    </citation>
    <scope>NUCLEOTIDE SEQUENCE [LARGE SCALE GENOMIC DNA]</scope>
    <source>
        <strain evidence="18 19">CGMCC 4.1858</strain>
    </source>
</reference>
<evidence type="ECO:0000256" key="6">
    <source>
        <dbReference type="ARBA" id="ARBA00022777"/>
    </source>
</evidence>
<dbReference type="GO" id="GO:0004722">
    <property type="term" value="F:protein serine/threonine phosphatase activity"/>
    <property type="evidence" value="ECO:0007669"/>
    <property type="project" value="UniProtKB-EC"/>
</dbReference>
<keyword evidence="4" id="KW-0479">Metal-binding</keyword>